<keyword evidence="2" id="KW-0012">Acyltransferase</keyword>
<dbReference type="GO" id="GO:0002949">
    <property type="term" value="P:tRNA threonylcarbamoyladenosine modification"/>
    <property type="evidence" value="ECO:0007669"/>
    <property type="project" value="InterPro"/>
</dbReference>
<evidence type="ECO:0000313" key="2">
    <source>
        <dbReference type="EMBL" id="MCP2728939.1"/>
    </source>
</evidence>
<dbReference type="SUPFAM" id="SSF53067">
    <property type="entry name" value="Actin-like ATPase domain"/>
    <property type="match status" value="1"/>
</dbReference>
<dbReference type="AlphaFoldDB" id="A0AAE3KM81"/>
<dbReference type="EMBL" id="JAMZMM010000083">
    <property type="protein sequence ID" value="MCP2728939.1"/>
    <property type="molecule type" value="Genomic_DNA"/>
</dbReference>
<dbReference type="InterPro" id="IPR022496">
    <property type="entry name" value="T6A_TsaB"/>
</dbReference>
<dbReference type="NCBIfam" id="TIGR03725">
    <property type="entry name" value="T6A_YeaZ"/>
    <property type="match status" value="1"/>
</dbReference>
<dbReference type="EC" id="2.3.1.234" evidence="2"/>
<dbReference type="RefSeq" id="WP_254011729.1">
    <property type="nucleotide sequence ID" value="NZ_JAMZMM010000083.1"/>
</dbReference>
<comment type="caution">
    <text evidence="2">The sequence shown here is derived from an EMBL/GenBank/DDBJ whole genome shotgun (WGS) entry which is preliminary data.</text>
</comment>
<sequence length="247" mass="27161">MPNLNPQYGLAIHTSSSELGLAISNFSDNTRHQAWELGQELSTHLHQYLQEFIQPQTWSELAFIAVAKGPGSFTGTRIGIVTARTIAQQLNIPLFAISTLAAIAWSRKGGRNREISPTSDSTAIANPSGVVQIALQMPAQRDQLFTGIYQQKPNNLGLIELFSDRAITPDLWANTLNNLSIEYQLINIPAGAGLGTSVSSLLELAYINWQEEERPHFSEALPFYGQHPVEGRELNKKLEVVGKKDVG</sequence>
<dbReference type="Gene3D" id="3.30.420.40">
    <property type="match status" value="2"/>
</dbReference>
<organism evidence="2 3">
    <name type="scientific">Limnofasciculus baicalensis BBK-W-15</name>
    <dbReference type="NCBI Taxonomy" id="2699891"/>
    <lineage>
        <taxon>Bacteria</taxon>
        <taxon>Bacillati</taxon>
        <taxon>Cyanobacteriota</taxon>
        <taxon>Cyanophyceae</taxon>
        <taxon>Coleofasciculales</taxon>
        <taxon>Coleofasciculaceae</taxon>
        <taxon>Limnofasciculus</taxon>
        <taxon>Limnofasciculus baicalensis</taxon>
    </lineage>
</organism>
<dbReference type="InterPro" id="IPR043129">
    <property type="entry name" value="ATPase_NBD"/>
</dbReference>
<dbReference type="GO" id="GO:0061711">
    <property type="term" value="F:tRNA N(6)-L-threonylcarbamoyladenine synthase activity"/>
    <property type="evidence" value="ECO:0007669"/>
    <property type="project" value="UniProtKB-EC"/>
</dbReference>
<keyword evidence="3" id="KW-1185">Reference proteome</keyword>
<dbReference type="InterPro" id="IPR000905">
    <property type="entry name" value="Gcp-like_dom"/>
</dbReference>
<evidence type="ECO:0000313" key="3">
    <source>
        <dbReference type="Proteomes" id="UP001204953"/>
    </source>
</evidence>
<keyword evidence="2" id="KW-0808">Transferase</keyword>
<name>A0AAE3KM81_9CYAN</name>
<accession>A0AAE3KM81</accession>
<gene>
    <name evidence="2" type="primary">tsaB</name>
    <name evidence="2" type="ORF">NJ959_10770</name>
</gene>
<dbReference type="Pfam" id="PF00814">
    <property type="entry name" value="TsaD"/>
    <property type="match status" value="1"/>
</dbReference>
<feature type="domain" description="Gcp-like" evidence="1">
    <location>
        <begin position="57"/>
        <end position="108"/>
    </location>
</feature>
<protein>
    <submittedName>
        <fullName evidence="2">tRNA (Adenosine(37)-N6)-threonylcarbamoyltransferase complex dimerization subunit type 1 TsaB</fullName>
        <ecNumber evidence="2">2.3.1.234</ecNumber>
    </submittedName>
</protein>
<evidence type="ECO:0000259" key="1">
    <source>
        <dbReference type="Pfam" id="PF00814"/>
    </source>
</evidence>
<proteinExistence type="predicted"/>
<reference evidence="2" key="1">
    <citation type="submission" date="2022-06" db="EMBL/GenBank/DDBJ databases">
        <title>New cyanobacteria of genus Symplocastrum in benthos of Lake Baikal.</title>
        <authorList>
            <person name="Sorokovikova E."/>
            <person name="Tikhonova I."/>
            <person name="Krasnopeev A."/>
            <person name="Evseev P."/>
            <person name="Gladkikh A."/>
            <person name="Belykh O."/>
        </authorList>
    </citation>
    <scope>NUCLEOTIDE SEQUENCE</scope>
    <source>
        <strain evidence="2">BBK-W-15</strain>
    </source>
</reference>
<dbReference type="Proteomes" id="UP001204953">
    <property type="component" value="Unassembled WGS sequence"/>
</dbReference>